<dbReference type="InterPro" id="IPR014153">
    <property type="entry name" value="Ds_break_AddB"/>
</dbReference>
<protein>
    <submittedName>
        <fullName evidence="6">Inactivated superfamily I helicase</fullName>
    </submittedName>
</protein>
<dbReference type="Proteomes" id="UP000254701">
    <property type="component" value="Unassembled WGS sequence"/>
</dbReference>
<dbReference type="InterPro" id="IPR014017">
    <property type="entry name" value="DNA_helicase_UvrD-like_C"/>
</dbReference>
<evidence type="ECO:0000256" key="2">
    <source>
        <dbReference type="ARBA" id="ARBA00022801"/>
    </source>
</evidence>
<evidence type="ECO:0000313" key="7">
    <source>
        <dbReference type="Proteomes" id="UP000254701"/>
    </source>
</evidence>
<feature type="domain" description="UvrD-like helicase C-terminal" evidence="5">
    <location>
        <begin position="325"/>
        <end position="615"/>
    </location>
</feature>
<keyword evidence="2" id="KW-0378">Hydrolase</keyword>
<dbReference type="OrthoDB" id="9780606at2"/>
<keyword evidence="3 6" id="KW-0347">Helicase</keyword>
<gene>
    <name evidence="6" type="ORF">NCTC10684_00695</name>
</gene>
<organism evidence="6 7">
    <name type="scientific">Aminobacter aminovorans</name>
    <name type="common">Chelatobacter heintzii</name>
    <dbReference type="NCBI Taxonomy" id="83263"/>
    <lineage>
        <taxon>Bacteria</taxon>
        <taxon>Pseudomonadati</taxon>
        <taxon>Pseudomonadota</taxon>
        <taxon>Alphaproteobacteria</taxon>
        <taxon>Hyphomicrobiales</taxon>
        <taxon>Phyllobacteriaceae</taxon>
        <taxon>Aminobacter</taxon>
    </lineage>
</organism>
<evidence type="ECO:0000256" key="3">
    <source>
        <dbReference type="ARBA" id="ARBA00022806"/>
    </source>
</evidence>
<evidence type="ECO:0000256" key="4">
    <source>
        <dbReference type="ARBA" id="ARBA00022840"/>
    </source>
</evidence>
<dbReference type="RefSeq" id="WP_115729992.1">
    <property type="nucleotide sequence ID" value="NZ_BAAAVY010000012.1"/>
</dbReference>
<dbReference type="NCBIfam" id="TIGR02786">
    <property type="entry name" value="addB_alphas"/>
    <property type="match status" value="1"/>
</dbReference>
<evidence type="ECO:0000256" key="1">
    <source>
        <dbReference type="ARBA" id="ARBA00022741"/>
    </source>
</evidence>
<name>A0A380WH47_AMIAI</name>
<reference evidence="6 7" key="1">
    <citation type="submission" date="2018-06" db="EMBL/GenBank/DDBJ databases">
        <authorList>
            <consortium name="Pathogen Informatics"/>
            <person name="Doyle S."/>
        </authorList>
    </citation>
    <scope>NUCLEOTIDE SEQUENCE [LARGE SCALE GENOMIC DNA]</scope>
    <source>
        <strain evidence="6 7">NCTC10684</strain>
    </source>
</reference>
<keyword evidence="1" id="KW-0547">Nucleotide-binding</keyword>
<dbReference type="AlphaFoldDB" id="A0A380WH47"/>
<dbReference type="GO" id="GO:0016787">
    <property type="term" value="F:hydrolase activity"/>
    <property type="evidence" value="ECO:0007669"/>
    <property type="project" value="UniProtKB-KW"/>
</dbReference>
<sequence length="1041" mass="111825">MSGRASPRVFSIPPGTPFLPTLAASLLDGSLIPDFRFDGDPLALADVTIYVPTRRAARALRGVFVDAGGGSSAILPVIKPLGEFDEDEAAFEDEGAGALDLAPPVSATDRLLLLAPLVHAWKRRLPAHVAALFEEEIVVPASAADAIWLARDLAGLMDEIETEGSDWSRLAGLVTGELSGWWQVTLDFLSIVTSAWPEMLKERGQSNPAAHRSALIRVEAERLKSNPPAGPVIAAGSTGSIPATAELLAAISRLPRGAVVLPGLDTTLDQRAYETITEIGARASVLGHPQYGLAKLIGKIGILREDVDELGAPAGAMVRRAAIVGEALRPAETTDAWAEKRSTVDDVEVADAFAGVTLLEAAHERDEAAAIAIALRQAVAQLGHRAALVTSDRSLARRVASELRRFGIQADDSGGLPLANTPPAALLRTMLAAAFRPGDPVAVLSLLKHPLLRLGRERSAVRRAAETIELVVLRGGVGRPDVAGLSEAFEARLTRLGGASRRPFWFDRISARRIEEARDIADRLVSGLASLLALRGDAQVELAAIVRATVEALENLARDEHGGLGTLYDGDAGAKLAEALRSLVAAQASFGFAADEWPDVMDALVAPEAVKPAQGADRAIAIWGALEARLQTVDTLVIGALNEGSWPRKAEADRFMSRVMKTGIDLEPPERRIGLAAHDFQMAMGAKNVVLSRSARSGDAPAVPSRWLQRLLTYLGPDHAAVLRKRGESLLHWARQLDAGQKTEFASRPEPRPPVEVRPRRFSITEIETLRRDPYAVYARRILGLSAIDPLVRDPSAAERGTLFHDILHLFSASIVDPRDPAAFDALIAAGRHCFAEAALPADVEAVWWPRFERLAVNILEWERSRADAVASRHAEESASAVEVGLSGATLSGRADRVDLLAGGMADILDYKTGSSPSKAQAHTLISPQLALEGALLRRGAFRELGKREPSQLAFVRLKPNGEVFEESILEHNRKPKSAVELSEEAWTRLEQLLLHYNDPTTGYLSRALPFREGETDGDYDHLARVLEWSAGGDGSAEGEE</sequence>
<accession>A0A380WH47</accession>
<evidence type="ECO:0000313" key="6">
    <source>
        <dbReference type="EMBL" id="SUU87494.1"/>
    </source>
</evidence>
<dbReference type="PROSITE" id="PS51217">
    <property type="entry name" value="UVRD_HELICASE_CTER"/>
    <property type="match status" value="1"/>
</dbReference>
<dbReference type="SUPFAM" id="SSF52540">
    <property type="entry name" value="P-loop containing nucleoside triphosphate hydrolases"/>
    <property type="match status" value="1"/>
</dbReference>
<dbReference type="InterPro" id="IPR027417">
    <property type="entry name" value="P-loop_NTPase"/>
</dbReference>
<dbReference type="InterPro" id="IPR038726">
    <property type="entry name" value="PDDEXK_AddAB-type"/>
</dbReference>
<keyword evidence="4" id="KW-0067">ATP-binding</keyword>
<dbReference type="GO" id="GO:0004386">
    <property type="term" value="F:helicase activity"/>
    <property type="evidence" value="ECO:0007669"/>
    <property type="project" value="UniProtKB-KW"/>
</dbReference>
<proteinExistence type="predicted"/>
<dbReference type="GO" id="GO:0005524">
    <property type="term" value="F:ATP binding"/>
    <property type="evidence" value="ECO:0007669"/>
    <property type="project" value="UniProtKB-KW"/>
</dbReference>
<evidence type="ECO:0000259" key="5">
    <source>
        <dbReference type="PROSITE" id="PS51217"/>
    </source>
</evidence>
<dbReference type="EMBL" id="UFSM01000001">
    <property type="protein sequence ID" value="SUU87494.1"/>
    <property type="molecule type" value="Genomic_DNA"/>
</dbReference>
<dbReference type="Pfam" id="PF12705">
    <property type="entry name" value="PDDEXK_1"/>
    <property type="match status" value="1"/>
</dbReference>